<reference evidence="5 6" key="1">
    <citation type="submission" date="2024-09" db="EMBL/GenBank/DDBJ databases">
        <authorList>
            <person name="Sun Q."/>
            <person name="Mori K."/>
        </authorList>
    </citation>
    <scope>NUCLEOTIDE SEQUENCE [LARGE SCALE GENOMIC DNA]</scope>
    <source>
        <strain evidence="5 6">CECT 8064</strain>
    </source>
</reference>
<dbReference type="PROSITE" id="PS50902">
    <property type="entry name" value="FLAVODOXIN_LIKE"/>
    <property type="match status" value="1"/>
</dbReference>
<evidence type="ECO:0000256" key="1">
    <source>
        <dbReference type="ARBA" id="ARBA00022630"/>
    </source>
</evidence>
<name>A0ABV5HJX6_9VIBR</name>
<organism evidence="5 6">
    <name type="scientific">Vibrio olivae</name>
    <dbReference type="NCBI Taxonomy" id="1243002"/>
    <lineage>
        <taxon>Bacteria</taxon>
        <taxon>Pseudomonadati</taxon>
        <taxon>Pseudomonadota</taxon>
        <taxon>Gammaproteobacteria</taxon>
        <taxon>Vibrionales</taxon>
        <taxon>Vibrionaceae</taxon>
        <taxon>Vibrio</taxon>
    </lineage>
</organism>
<protein>
    <submittedName>
        <fullName evidence="5">Flavodoxin family protein</fullName>
    </submittedName>
</protein>
<dbReference type="PANTHER" id="PTHR39201:SF1">
    <property type="entry name" value="FLAVODOXIN-LIKE DOMAIN-CONTAINING PROTEIN"/>
    <property type="match status" value="1"/>
</dbReference>
<dbReference type="PANTHER" id="PTHR39201">
    <property type="entry name" value="EXPORTED PROTEIN-RELATED"/>
    <property type="match status" value="1"/>
</dbReference>
<feature type="domain" description="Flavodoxin-like" evidence="4">
    <location>
        <begin position="35"/>
        <end position="200"/>
    </location>
</feature>
<keyword evidence="3" id="KW-0732">Signal</keyword>
<feature type="chain" id="PRO_5046240329" evidence="3">
    <location>
        <begin position="19"/>
        <end position="200"/>
    </location>
</feature>
<dbReference type="RefSeq" id="WP_390190391.1">
    <property type="nucleotide sequence ID" value="NZ_JBHMEP010000001.1"/>
</dbReference>
<dbReference type="EMBL" id="JBHMEP010000001">
    <property type="protein sequence ID" value="MFB9134474.1"/>
    <property type="molecule type" value="Genomic_DNA"/>
</dbReference>
<keyword evidence="6" id="KW-1185">Reference proteome</keyword>
<evidence type="ECO:0000313" key="6">
    <source>
        <dbReference type="Proteomes" id="UP001589645"/>
    </source>
</evidence>
<evidence type="ECO:0000256" key="2">
    <source>
        <dbReference type="ARBA" id="ARBA00022643"/>
    </source>
</evidence>
<dbReference type="InterPro" id="IPR029039">
    <property type="entry name" value="Flavoprotein-like_sf"/>
</dbReference>
<dbReference type="Proteomes" id="UP001589645">
    <property type="component" value="Unassembled WGS sequence"/>
</dbReference>
<dbReference type="InterPro" id="IPR008254">
    <property type="entry name" value="Flavodoxin/NO_synth"/>
</dbReference>
<keyword evidence="1" id="KW-0285">Flavoprotein</keyword>
<dbReference type="SUPFAM" id="SSF52218">
    <property type="entry name" value="Flavoproteins"/>
    <property type="match status" value="1"/>
</dbReference>
<sequence>MWSRFVYILLLVTVNARAEGGDASLEQVFFQHNKVLIVYLSRTQNTKTVADMIQRYTRGDLVSIELVKPYPSNYRKTVEQVSQENESNYLPGLKTHIENIEQYDTVFIGFPTWGMQLPPPMKSFLSSYSLSDKTVIPFNTNAGYGVGSSFEQVIQLCKGCNVRQGISLVGGVERDGKLLEIKKQRAKDVEAEVVQWLSSL</sequence>
<proteinExistence type="predicted"/>
<dbReference type="Pfam" id="PF12682">
    <property type="entry name" value="Flavodoxin_4"/>
    <property type="match status" value="1"/>
</dbReference>
<keyword evidence="2" id="KW-0288">FMN</keyword>
<accession>A0ABV5HJX6</accession>
<comment type="caution">
    <text evidence="5">The sequence shown here is derived from an EMBL/GenBank/DDBJ whole genome shotgun (WGS) entry which is preliminary data.</text>
</comment>
<evidence type="ECO:0000313" key="5">
    <source>
        <dbReference type="EMBL" id="MFB9134474.1"/>
    </source>
</evidence>
<gene>
    <name evidence="5" type="ORF">ACFFUV_05745</name>
</gene>
<feature type="signal peptide" evidence="3">
    <location>
        <begin position="1"/>
        <end position="18"/>
    </location>
</feature>
<evidence type="ECO:0000259" key="4">
    <source>
        <dbReference type="PROSITE" id="PS50902"/>
    </source>
</evidence>
<evidence type="ECO:0000256" key="3">
    <source>
        <dbReference type="SAM" id="SignalP"/>
    </source>
</evidence>
<dbReference type="Gene3D" id="3.40.50.360">
    <property type="match status" value="1"/>
</dbReference>